<accession>A0A0F9EY61</accession>
<reference evidence="1" key="1">
    <citation type="journal article" date="2015" name="Nature">
        <title>Complex archaea that bridge the gap between prokaryotes and eukaryotes.</title>
        <authorList>
            <person name="Spang A."/>
            <person name="Saw J.H."/>
            <person name="Jorgensen S.L."/>
            <person name="Zaremba-Niedzwiedzka K."/>
            <person name="Martijn J."/>
            <person name="Lind A.E."/>
            <person name="van Eijk R."/>
            <person name="Schleper C."/>
            <person name="Guy L."/>
            <person name="Ettema T.J."/>
        </authorList>
    </citation>
    <scope>NUCLEOTIDE SEQUENCE</scope>
</reference>
<protein>
    <submittedName>
        <fullName evidence="1">Uncharacterized protein</fullName>
    </submittedName>
</protein>
<evidence type="ECO:0000313" key="1">
    <source>
        <dbReference type="EMBL" id="KKL78959.1"/>
    </source>
</evidence>
<name>A0A0F9EY61_9ZZZZ</name>
<organism evidence="1">
    <name type="scientific">marine sediment metagenome</name>
    <dbReference type="NCBI Taxonomy" id="412755"/>
    <lineage>
        <taxon>unclassified sequences</taxon>
        <taxon>metagenomes</taxon>
        <taxon>ecological metagenomes</taxon>
    </lineage>
</organism>
<proteinExistence type="predicted"/>
<dbReference type="EMBL" id="LAZR01023304">
    <property type="protein sequence ID" value="KKL78959.1"/>
    <property type="molecule type" value="Genomic_DNA"/>
</dbReference>
<dbReference type="AlphaFoldDB" id="A0A0F9EY61"/>
<sequence length="71" mass="7993">MTKENGPPVCPTCERNHSPDQFCPRRIARACLNWPGSLEAITDADHQWSTEHPNFKALDVLEETIANYPGD</sequence>
<comment type="caution">
    <text evidence="1">The sequence shown here is derived from an EMBL/GenBank/DDBJ whole genome shotgun (WGS) entry which is preliminary data.</text>
</comment>
<gene>
    <name evidence="1" type="ORF">LCGC14_2019560</name>
</gene>